<evidence type="ECO:0008006" key="4">
    <source>
        <dbReference type="Google" id="ProtNLM"/>
    </source>
</evidence>
<comment type="caution">
    <text evidence="2">The sequence shown here is derived from an EMBL/GenBank/DDBJ whole genome shotgun (WGS) entry which is preliminary data.</text>
</comment>
<dbReference type="PROSITE" id="PS50005">
    <property type="entry name" value="TPR"/>
    <property type="match status" value="2"/>
</dbReference>
<sequence length="433" mass="47470">MRRTLWKSTASLGRPATPLPPFVGGAVEAEESDTREGVGLTAKVLWVTRVADPERLGQHWWVLVDEGADGLGHGGALEAHDAGRLEQKEDSQRGCWIIPSSSLGGEGQDMSIDRSAGRVGRRGAMGRACPLISRRAAEVVEAEDSAYEGPRRLAQKTPTRPLVEAHLPATCSRASAASTKALRDAIAEAAHASRLSWCASFAVRAAEHDAMPYENADQLARWWWFCQRVWTNENDMRATYKHMKIRTSSAIASMAFAWAAAQQVPETLGRYQEALERFGKIERGHGVGFAAFNLWMYYVDPQRFAASPKRFEQGIPLLEQGLQRNTAVPHGLNAVGYAYASLQMLQEAQDWLAKGLEYDPDNPVIWNNIAAVWMLAGAFQNAAQGLEKALTLEPSNPMVVHNVLLLRRAAEPGVGSGVLDAAPQLELFFSRTT</sequence>
<keyword evidence="3" id="KW-1185">Reference proteome</keyword>
<evidence type="ECO:0000313" key="2">
    <source>
        <dbReference type="EMBL" id="CAK0854698.1"/>
    </source>
</evidence>
<organism evidence="2 3">
    <name type="scientific">Prorocentrum cordatum</name>
    <dbReference type="NCBI Taxonomy" id="2364126"/>
    <lineage>
        <taxon>Eukaryota</taxon>
        <taxon>Sar</taxon>
        <taxon>Alveolata</taxon>
        <taxon>Dinophyceae</taxon>
        <taxon>Prorocentrales</taxon>
        <taxon>Prorocentraceae</taxon>
        <taxon>Prorocentrum</taxon>
    </lineage>
</organism>
<evidence type="ECO:0000313" key="3">
    <source>
        <dbReference type="Proteomes" id="UP001189429"/>
    </source>
</evidence>
<keyword evidence="1" id="KW-0802">TPR repeat</keyword>
<feature type="repeat" description="TPR" evidence="1">
    <location>
        <begin position="363"/>
        <end position="396"/>
    </location>
</feature>
<feature type="repeat" description="TPR" evidence="1">
    <location>
        <begin position="329"/>
        <end position="362"/>
    </location>
</feature>
<gene>
    <name evidence="2" type="ORF">PCOR1329_LOCUS45679</name>
</gene>
<dbReference type="SMART" id="SM00028">
    <property type="entry name" value="TPR"/>
    <property type="match status" value="3"/>
</dbReference>
<dbReference type="InterPro" id="IPR019734">
    <property type="entry name" value="TPR_rpt"/>
</dbReference>
<dbReference type="SUPFAM" id="SSF48452">
    <property type="entry name" value="TPR-like"/>
    <property type="match status" value="1"/>
</dbReference>
<proteinExistence type="predicted"/>
<dbReference type="Proteomes" id="UP001189429">
    <property type="component" value="Unassembled WGS sequence"/>
</dbReference>
<dbReference type="EMBL" id="CAUYUJ010015493">
    <property type="protein sequence ID" value="CAK0854698.1"/>
    <property type="molecule type" value="Genomic_DNA"/>
</dbReference>
<protein>
    <recommendedName>
        <fullName evidence="4">Tetratricopeptide repeat protein 38</fullName>
    </recommendedName>
</protein>
<accession>A0ABN9U6S0</accession>
<dbReference type="Gene3D" id="1.25.40.10">
    <property type="entry name" value="Tetratricopeptide repeat domain"/>
    <property type="match status" value="1"/>
</dbReference>
<dbReference type="InterPro" id="IPR011990">
    <property type="entry name" value="TPR-like_helical_dom_sf"/>
</dbReference>
<reference evidence="2" key="1">
    <citation type="submission" date="2023-10" db="EMBL/GenBank/DDBJ databases">
        <authorList>
            <person name="Chen Y."/>
            <person name="Shah S."/>
            <person name="Dougan E. K."/>
            <person name="Thang M."/>
            <person name="Chan C."/>
        </authorList>
    </citation>
    <scope>NUCLEOTIDE SEQUENCE [LARGE SCALE GENOMIC DNA]</scope>
</reference>
<evidence type="ECO:0000256" key="1">
    <source>
        <dbReference type="PROSITE-ProRule" id="PRU00339"/>
    </source>
</evidence>
<name>A0ABN9U6S0_9DINO</name>